<comment type="catalytic activity">
    <reaction evidence="10 14">
        <text>2'-deoxycytidine + H2O + H(+) = 2'-deoxyuridine + NH4(+)</text>
        <dbReference type="Rhea" id="RHEA:13433"/>
        <dbReference type="ChEBI" id="CHEBI:15377"/>
        <dbReference type="ChEBI" id="CHEBI:15378"/>
        <dbReference type="ChEBI" id="CHEBI:15698"/>
        <dbReference type="ChEBI" id="CHEBI:16450"/>
        <dbReference type="ChEBI" id="CHEBI:28938"/>
        <dbReference type="EC" id="3.5.4.5"/>
    </reaction>
</comment>
<keyword evidence="17" id="KW-1185">Reference proteome</keyword>
<accession>A0A4P6MS04</accession>
<dbReference type="GO" id="GO:0004126">
    <property type="term" value="F:cytidine deaminase activity"/>
    <property type="evidence" value="ECO:0007669"/>
    <property type="project" value="UniProtKB-UniRule"/>
</dbReference>
<evidence type="ECO:0000256" key="1">
    <source>
        <dbReference type="ARBA" id="ARBA00001947"/>
    </source>
</evidence>
<evidence type="ECO:0000256" key="10">
    <source>
        <dbReference type="ARBA" id="ARBA00049252"/>
    </source>
</evidence>
<dbReference type="NCBIfam" id="TIGR01354">
    <property type="entry name" value="cyt_deam_tetra"/>
    <property type="match status" value="1"/>
</dbReference>
<evidence type="ECO:0000256" key="12">
    <source>
        <dbReference type="PIRSR" id="PIRSR606262-1"/>
    </source>
</evidence>
<dbReference type="GO" id="GO:0008270">
    <property type="term" value="F:zinc ion binding"/>
    <property type="evidence" value="ECO:0007669"/>
    <property type="project" value="UniProtKB-UniRule"/>
</dbReference>
<dbReference type="PROSITE" id="PS00903">
    <property type="entry name" value="CYT_DCMP_DEAMINASES_1"/>
    <property type="match status" value="1"/>
</dbReference>
<feature type="domain" description="CMP/dCMP-type deaminase" evidence="15">
    <location>
        <begin position="1"/>
        <end position="127"/>
    </location>
</feature>
<dbReference type="GO" id="GO:0005829">
    <property type="term" value="C:cytosol"/>
    <property type="evidence" value="ECO:0007669"/>
    <property type="project" value="TreeGrafter"/>
</dbReference>
<dbReference type="CDD" id="cd01283">
    <property type="entry name" value="cytidine_deaminase"/>
    <property type="match status" value="1"/>
</dbReference>
<dbReference type="GO" id="GO:0072527">
    <property type="term" value="P:pyrimidine-containing compound metabolic process"/>
    <property type="evidence" value="ECO:0007669"/>
    <property type="project" value="UniProtKB-ARBA"/>
</dbReference>
<dbReference type="InterPro" id="IPR050202">
    <property type="entry name" value="Cyt/Deoxycyt_deaminase"/>
</dbReference>
<evidence type="ECO:0000256" key="5">
    <source>
        <dbReference type="ARBA" id="ARBA00018266"/>
    </source>
</evidence>
<evidence type="ECO:0000256" key="3">
    <source>
        <dbReference type="ARBA" id="ARBA00006576"/>
    </source>
</evidence>
<evidence type="ECO:0000256" key="9">
    <source>
        <dbReference type="ARBA" id="ARBA00032005"/>
    </source>
</evidence>
<comment type="similarity">
    <text evidence="3 14">Belongs to the cytidine and deoxycytidylate deaminase family.</text>
</comment>
<dbReference type="InterPro" id="IPR006262">
    <property type="entry name" value="Cyt_deam_tetra"/>
</dbReference>
<dbReference type="EC" id="3.5.4.5" evidence="4 14"/>
<feature type="binding site" evidence="13">
    <location>
        <position position="87"/>
    </location>
    <ligand>
        <name>Zn(2+)</name>
        <dbReference type="ChEBI" id="CHEBI:29105"/>
        <note>catalytic</note>
    </ligand>
</feature>
<protein>
    <recommendedName>
        <fullName evidence="5 14">Cytidine deaminase</fullName>
        <ecNumber evidence="4 14">3.5.4.5</ecNumber>
    </recommendedName>
    <alternativeName>
        <fullName evidence="9 14">Cytidine aminohydrolase</fullName>
    </alternativeName>
</protein>
<dbReference type="SUPFAM" id="SSF53927">
    <property type="entry name" value="Cytidine deaminase-like"/>
    <property type="match status" value="1"/>
</dbReference>
<dbReference type="EMBL" id="CP034841">
    <property type="protein sequence ID" value="QBF34859.1"/>
    <property type="molecule type" value="Genomic_DNA"/>
</dbReference>
<evidence type="ECO:0000256" key="2">
    <source>
        <dbReference type="ARBA" id="ARBA00003949"/>
    </source>
</evidence>
<evidence type="ECO:0000313" key="16">
    <source>
        <dbReference type="EMBL" id="QBF34859.1"/>
    </source>
</evidence>
<feature type="binding site" evidence="13">
    <location>
        <position position="84"/>
    </location>
    <ligand>
        <name>Zn(2+)</name>
        <dbReference type="ChEBI" id="CHEBI:29105"/>
        <note>catalytic</note>
    </ligand>
</feature>
<evidence type="ECO:0000256" key="8">
    <source>
        <dbReference type="ARBA" id="ARBA00022833"/>
    </source>
</evidence>
<keyword evidence="7 14" id="KW-0378">Hydrolase</keyword>
<gene>
    <name evidence="16" type="primary">cdd</name>
    <name evidence="16" type="ORF">EG856_02970</name>
</gene>
<dbReference type="Proteomes" id="UP000289326">
    <property type="component" value="Chromosome"/>
</dbReference>
<feature type="active site" description="Proton donor" evidence="12">
    <location>
        <position position="51"/>
    </location>
</feature>
<organism evidence="16 17">
    <name type="scientific">Mycoplasmopsis phocirhinis</name>
    <dbReference type="NCBI Taxonomy" id="142650"/>
    <lineage>
        <taxon>Bacteria</taxon>
        <taxon>Bacillati</taxon>
        <taxon>Mycoplasmatota</taxon>
        <taxon>Mycoplasmoidales</taxon>
        <taxon>Metamycoplasmataceae</taxon>
        <taxon>Mycoplasmopsis</taxon>
    </lineage>
</organism>
<evidence type="ECO:0000313" key="17">
    <source>
        <dbReference type="Proteomes" id="UP000289326"/>
    </source>
</evidence>
<dbReference type="PROSITE" id="PS51747">
    <property type="entry name" value="CYT_DCMP_DEAMINASES_2"/>
    <property type="match status" value="1"/>
</dbReference>
<evidence type="ECO:0000256" key="13">
    <source>
        <dbReference type="PIRSR" id="PIRSR606262-3"/>
    </source>
</evidence>
<comment type="cofactor">
    <cofactor evidence="1 13 14">
        <name>Zn(2+)</name>
        <dbReference type="ChEBI" id="CHEBI:29105"/>
    </cofactor>
</comment>
<reference evidence="16 17" key="1">
    <citation type="submission" date="2019-01" db="EMBL/GenBank/DDBJ databases">
        <title>Complete sequence and annotation of the Mycoplasma phocirhinis strain 852T genome.</title>
        <authorList>
            <person name="Frasca S.Jr."/>
            <person name="Kutish G.F."/>
            <person name="Castellanos Gell J."/>
            <person name="Michaels D.L."/>
            <person name="Brown D.R."/>
        </authorList>
    </citation>
    <scope>NUCLEOTIDE SEQUENCE [LARGE SCALE GENOMIC DNA]</scope>
    <source>
        <strain evidence="16 17">852</strain>
    </source>
</reference>
<dbReference type="NCBIfam" id="NF004064">
    <property type="entry name" value="PRK05578.1"/>
    <property type="match status" value="1"/>
</dbReference>
<dbReference type="OrthoDB" id="9795347at2"/>
<evidence type="ECO:0000256" key="6">
    <source>
        <dbReference type="ARBA" id="ARBA00022723"/>
    </source>
</evidence>
<sequence length="130" mass="14161">MDVNKLKSYLNFSYCPWSNFRVAAIAVDEQGRHWPGVNVENAAFPSGLCAERSALFGSVANGAKVGTFKEIHIISSGAGVVSPCAGCRQVMTEFMSDDALVYLYSADGKTIKKFKLVELVPLPIRSEQIK</sequence>
<dbReference type="PANTHER" id="PTHR11644:SF2">
    <property type="entry name" value="CYTIDINE DEAMINASE"/>
    <property type="match status" value="1"/>
</dbReference>
<dbReference type="KEGG" id="mphi:EG856_02970"/>
<dbReference type="RefSeq" id="WP_130429636.1">
    <property type="nucleotide sequence ID" value="NZ_CP034841.1"/>
</dbReference>
<evidence type="ECO:0000256" key="7">
    <source>
        <dbReference type="ARBA" id="ARBA00022801"/>
    </source>
</evidence>
<comment type="function">
    <text evidence="2 14">This enzyme scavenges exogenous and endogenous cytidine and 2'-deoxycytidine for UMP synthesis.</text>
</comment>
<evidence type="ECO:0000259" key="15">
    <source>
        <dbReference type="PROSITE" id="PS51747"/>
    </source>
</evidence>
<evidence type="ECO:0000256" key="11">
    <source>
        <dbReference type="ARBA" id="ARBA00049558"/>
    </source>
</evidence>
<proteinExistence type="inferred from homology"/>
<dbReference type="InterPro" id="IPR002125">
    <property type="entry name" value="CMP_dCMP_dom"/>
</dbReference>
<feature type="binding site" evidence="13">
    <location>
        <position position="49"/>
    </location>
    <ligand>
        <name>Zn(2+)</name>
        <dbReference type="ChEBI" id="CHEBI:29105"/>
        <note>catalytic</note>
    </ligand>
</feature>
<comment type="catalytic activity">
    <reaction evidence="11 14">
        <text>cytidine + H2O + H(+) = uridine + NH4(+)</text>
        <dbReference type="Rhea" id="RHEA:16069"/>
        <dbReference type="ChEBI" id="CHEBI:15377"/>
        <dbReference type="ChEBI" id="CHEBI:15378"/>
        <dbReference type="ChEBI" id="CHEBI:16704"/>
        <dbReference type="ChEBI" id="CHEBI:17562"/>
        <dbReference type="ChEBI" id="CHEBI:28938"/>
        <dbReference type="EC" id="3.5.4.5"/>
    </reaction>
</comment>
<dbReference type="InterPro" id="IPR016193">
    <property type="entry name" value="Cytidine_deaminase-like"/>
</dbReference>
<evidence type="ECO:0000256" key="4">
    <source>
        <dbReference type="ARBA" id="ARBA00012783"/>
    </source>
</evidence>
<keyword evidence="8 13" id="KW-0862">Zinc</keyword>
<name>A0A4P6MS04_9BACT</name>
<dbReference type="AlphaFoldDB" id="A0A4P6MS04"/>
<keyword evidence="6 13" id="KW-0479">Metal-binding</keyword>
<dbReference type="GO" id="GO:0042802">
    <property type="term" value="F:identical protein binding"/>
    <property type="evidence" value="ECO:0007669"/>
    <property type="project" value="UniProtKB-ARBA"/>
</dbReference>
<dbReference type="Pfam" id="PF00383">
    <property type="entry name" value="dCMP_cyt_deam_1"/>
    <property type="match status" value="1"/>
</dbReference>
<dbReference type="GO" id="GO:0055086">
    <property type="term" value="P:nucleobase-containing small molecule metabolic process"/>
    <property type="evidence" value="ECO:0007669"/>
    <property type="project" value="UniProtKB-ARBA"/>
</dbReference>
<dbReference type="InterPro" id="IPR016192">
    <property type="entry name" value="APOBEC/CMP_deaminase_Zn-bd"/>
</dbReference>
<dbReference type="PANTHER" id="PTHR11644">
    <property type="entry name" value="CYTIDINE DEAMINASE"/>
    <property type="match status" value="1"/>
</dbReference>
<dbReference type="Gene3D" id="3.40.140.10">
    <property type="entry name" value="Cytidine Deaminase, domain 2"/>
    <property type="match status" value="1"/>
</dbReference>
<evidence type="ECO:0000256" key="14">
    <source>
        <dbReference type="RuleBase" id="RU364006"/>
    </source>
</evidence>